<protein>
    <submittedName>
        <fullName evidence="2">Uncharacterized protein</fullName>
    </submittedName>
</protein>
<evidence type="ECO:0000313" key="2">
    <source>
        <dbReference type="EMBL" id="GBP29661.1"/>
    </source>
</evidence>
<evidence type="ECO:0000313" key="3">
    <source>
        <dbReference type="Proteomes" id="UP000299102"/>
    </source>
</evidence>
<keyword evidence="3" id="KW-1185">Reference proteome</keyword>
<comment type="caution">
    <text evidence="2">The sequence shown here is derived from an EMBL/GenBank/DDBJ whole genome shotgun (WGS) entry which is preliminary data.</text>
</comment>
<organism evidence="2 3">
    <name type="scientific">Eumeta variegata</name>
    <name type="common">Bagworm moth</name>
    <name type="synonym">Eumeta japonica</name>
    <dbReference type="NCBI Taxonomy" id="151549"/>
    <lineage>
        <taxon>Eukaryota</taxon>
        <taxon>Metazoa</taxon>
        <taxon>Ecdysozoa</taxon>
        <taxon>Arthropoda</taxon>
        <taxon>Hexapoda</taxon>
        <taxon>Insecta</taxon>
        <taxon>Pterygota</taxon>
        <taxon>Neoptera</taxon>
        <taxon>Endopterygota</taxon>
        <taxon>Lepidoptera</taxon>
        <taxon>Glossata</taxon>
        <taxon>Ditrysia</taxon>
        <taxon>Tineoidea</taxon>
        <taxon>Psychidae</taxon>
        <taxon>Oiketicinae</taxon>
        <taxon>Eumeta</taxon>
    </lineage>
</organism>
<accession>A0A4C1UT69</accession>
<gene>
    <name evidence="2" type="ORF">EVAR_79210_1</name>
</gene>
<reference evidence="2 3" key="1">
    <citation type="journal article" date="2019" name="Commun. Biol.">
        <title>The bagworm genome reveals a unique fibroin gene that provides high tensile strength.</title>
        <authorList>
            <person name="Kono N."/>
            <person name="Nakamura H."/>
            <person name="Ohtoshi R."/>
            <person name="Tomita M."/>
            <person name="Numata K."/>
            <person name="Arakawa K."/>
        </authorList>
    </citation>
    <scope>NUCLEOTIDE SEQUENCE [LARGE SCALE GENOMIC DNA]</scope>
</reference>
<evidence type="ECO:0000256" key="1">
    <source>
        <dbReference type="SAM" id="MobiDB-lite"/>
    </source>
</evidence>
<proteinExistence type="predicted"/>
<dbReference type="Proteomes" id="UP000299102">
    <property type="component" value="Unassembled WGS sequence"/>
</dbReference>
<feature type="region of interest" description="Disordered" evidence="1">
    <location>
        <begin position="1"/>
        <end position="21"/>
    </location>
</feature>
<name>A0A4C1UT69_EUMVA</name>
<dbReference type="EMBL" id="BGZK01000222">
    <property type="protein sequence ID" value="GBP29661.1"/>
    <property type="molecule type" value="Genomic_DNA"/>
</dbReference>
<dbReference type="AlphaFoldDB" id="A0A4C1UT69"/>
<sequence>MALGFRRKHAESGPGIDIVTDTAPSVDVRDVGIHPTSTRAELRTKLHMRLCGKEGLRSKRTCKQQTEVVTEAHGHPPPLQND</sequence>